<evidence type="ECO:0008006" key="5">
    <source>
        <dbReference type="Google" id="ProtNLM"/>
    </source>
</evidence>
<dbReference type="Gene3D" id="3.40.960.10">
    <property type="entry name" value="VSR Endonuclease"/>
    <property type="match status" value="1"/>
</dbReference>
<name>A0A1H2CKL6_9ACTN</name>
<evidence type="ECO:0000313" key="4">
    <source>
        <dbReference type="Proteomes" id="UP000198688"/>
    </source>
</evidence>
<keyword evidence="4" id="KW-1185">Reference proteome</keyword>
<dbReference type="InterPro" id="IPR007569">
    <property type="entry name" value="DUF559"/>
</dbReference>
<dbReference type="STRING" id="113562.SAMN04489716_6022"/>
<accession>A0A1H2CKL6</accession>
<evidence type="ECO:0000313" key="3">
    <source>
        <dbReference type="EMBL" id="SDT70792.1"/>
    </source>
</evidence>
<dbReference type="Pfam" id="PF04480">
    <property type="entry name" value="DUF559"/>
    <property type="match status" value="1"/>
</dbReference>
<sequence length="275" mass="30756">MLSGPNWRRILPDVYTHQHTELDHPAWCAAAMLALPDDTAIGGPSAAVLWGVTTLPPRTPVTVVSPRTSRLRPEPLLLTHYTTLAATDVTVRDGLRVTTPERTVFDLGRRHSHDETLAALDAMLHHGLLQEPALQRMLADRRKWPGAARLAELVKIADPLAESPMESRLRLVIIDSGLPPAVSQHPVRDVAGRFIGRVDFAWPEIRLAVEYEGDHHRDREQFRSDVGRFNALRMAGWTVLRFTADDVIRRPDETARTIGAALAETSHSVRLPRHR</sequence>
<dbReference type="SUPFAM" id="SSF52980">
    <property type="entry name" value="Restriction endonuclease-like"/>
    <property type="match status" value="1"/>
</dbReference>
<dbReference type="Pfam" id="PF09407">
    <property type="entry name" value="AbiEi_1"/>
    <property type="match status" value="1"/>
</dbReference>
<organism evidence="3 4">
    <name type="scientific">Actinoplanes derwentensis</name>
    <dbReference type="NCBI Taxonomy" id="113562"/>
    <lineage>
        <taxon>Bacteria</taxon>
        <taxon>Bacillati</taxon>
        <taxon>Actinomycetota</taxon>
        <taxon>Actinomycetes</taxon>
        <taxon>Micromonosporales</taxon>
        <taxon>Micromonosporaceae</taxon>
        <taxon>Actinoplanes</taxon>
    </lineage>
</organism>
<dbReference type="InterPro" id="IPR018547">
    <property type="entry name" value="AbiEi_C"/>
</dbReference>
<feature type="domain" description="AbiEi antitoxin C-terminal" evidence="2">
    <location>
        <begin position="26"/>
        <end position="139"/>
    </location>
</feature>
<dbReference type="AlphaFoldDB" id="A0A1H2CKL6"/>
<protein>
    <recommendedName>
        <fullName evidence="5">DUF559 domain-containing protein</fullName>
    </recommendedName>
</protein>
<evidence type="ECO:0000259" key="2">
    <source>
        <dbReference type="Pfam" id="PF09407"/>
    </source>
</evidence>
<dbReference type="Proteomes" id="UP000198688">
    <property type="component" value="Chromosome I"/>
</dbReference>
<proteinExistence type="predicted"/>
<dbReference type="EMBL" id="LT629758">
    <property type="protein sequence ID" value="SDT70792.1"/>
    <property type="molecule type" value="Genomic_DNA"/>
</dbReference>
<reference evidence="3 4" key="1">
    <citation type="submission" date="2016-10" db="EMBL/GenBank/DDBJ databases">
        <authorList>
            <person name="de Groot N.N."/>
        </authorList>
    </citation>
    <scope>NUCLEOTIDE SEQUENCE [LARGE SCALE GENOMIC DNA]</scope>
    <source>
        <strain evidence="3 4">DSM 43941</strain>
    </source>
</reference>
<feature type="domain" description="DUF559" evidence="1">
    <location>
        <begin position="198"/>
        <end position="262"/>
    </location>
</feature>
<dbReference type="InterPro" id="IPR011335">
    <property type="entry name" value="Restrct_endonuc-II-like"/>
</dbReference>
<evidence type="ECO:0000259" key="1">
    <source>
        <dbReference type="Pfam" id="PF04480"/>
    </source>
</evidence>
<gene>
    <name evidence="3" type="ORF">SAMN04489716_6022</name>
</gene>